<name>A0AAV7NCY4_PLEWA</name>
<organism evidence="1 2">
    <name type="scientific">Pleurodeles waltl</name>
    <name type="common">Iberian ribbed newt</name>
    <dbReference type="NCBI Taxonomy" id="8319"/>
    <lineage>
        <taxon>Eukaryota</taxon>
        <taxon>Metazoa</taxon>
        <taxon>Chordata</taxon>
        <taxon>Craniata</taxon>
        <taxon>Vertebrata</taxon>
        <taxon>Euteleostomi</taxon>
        <taxon>Amphibia</taxon>
        <taxon>Batrachia</taxon>
        <taxon>Caudata</taxon>
        <taxon>Salamandroidea</taxon>
        <taxon>Salamandridae</taxon>
        <taxon>Pleurodelinae</taxon>
        <taxon>Pleurodeles</taxon>
    </lineage>
</organism>
<evidence type="ECO:0000313" key="2">
    <source>
        <dbReference type="Proteomes" id="UP001066276"/>
    </source>
</evidence>
<dbReference type="EMBL" id="JANPWB010000013">
    <property type="protein sequence ID" value="KAJ1110630.1"/>
    <property type="molecule type" value="Genomic_DNA"/>
</dbReference>
<gene>
    <name evidence="1" type="ORF">NDU88_007979</name>
</gene>
<comment type="caution">
    <text evidence="1">The sequence shown here is derived from an EMBL/GenBank/DDBJ whole genome shotgun (WGS) entry which is preliminary data.</text>
</comment>
<sequence length="94" mass="10273">MNTVPCTSRAWAALMRRSGISEPYAPVMPVLSIADEVMSQDGYLREFLAGSDLLTIGEWFEGGRLISLETAIGKGSDSALHRLYVLRVGAMLRV</sequence>
<protein>
    <submittedName>
        <fullName evidence="1">Uncharacterized protein</fullName>
    </submittedName>
</protein>
<accession>A0AAV7NCY4</accession>
<evidence type="ECO:0000313" key="1">
    <source>
        <dbReference type="EMBL" id="KAJ1110630.1"/>
    </source>
</evidence>
<reference evidence="1" key="1">
    <citation type="journal article" date="2022" name="bioRxiv">
        <title>Sequencing and chromosome-scale assembly of the giantPleurodeles waltlgenome.</title>
        <authorList>
            <person name="Brown T."/>
            <person name="Elewa A."/>
            <person name="Iarovenko S."/>
            <person name="Subramanian E."/>
            <person name="Araus A.J."/>
            <person name="Petzold A."/>
            <person name="Susuki M."/>
            <person name="Suzuki K.-i.T."/>
            <person name="Hayashi T."/>
            <person name="Toyoda A."/>
            <person name="Oliveira C."/>
            <person name="Osipova E."/>
            <person name="Leigh N.D."/>
            <person name="Simon A."/>
            <person name="Yun M.H."/>
        </authorList>
    </citation>
    <scope>NUCLEOTIDE SEQUENCE</scope>
    <source>
        <strain evidence="1">20211129_DDA</strain>
        <tissue evidence="1">Liver</tissue>
    </source>
</reference>
<proteinExistence type="predicted"/>
<dbReference type="Proteomes" id="UP001066276">
    <property type="component" value="Chromosome 9"/>
</dbReference>
<dbReference type="AlphaFoldDB" id="A0AAV7NCY4"/>
<keyword evidence="2" id="KW-1185">Reference proteome</keyword>